<keyword evidence="10" id="KW-1185">Reference proteome</keyword>
<sequence length="154" mass="17304">MKTLMVLNPKRCSECQDCINACKREHGVARAKKIGNMPVFCLQCHPEKAPCARICPTGAIKEYDKSLMVDEKSCIMCRLCMIACPVGMLVTDEDKKSVQKCTLCLDSDKIIPACVDACKDNVLKVFSIEELEELKKDIKFTEILEEAMKSYKSN</sequence>
<dbReference type="GO" id="GO:0051539">
    <property type="term" value="F:4 iron, 4 sulfur cluster binding"/>
    <property type="evidence" value="ECO:0007669"/>
    <property type="project" value="UniProtKB-KW"/>
</dbReference>
<dbReference type="Pfam" id="PF13247">
    <property type="entry name" value="Fer4_11"/>
    <property type="match status" value="1"/>
</dbReference>
<keyword evidence="3" id="KW-0479">Metal-binding</keyword>
<keyword evidence="4" id="KW-0677">Repeat</keyword>
<evidence type="ECO:0000256" key="3">
    <source>
        <dbReference type="ARBA" id="ARBA00022723"/>
    </source>
</evidence>
<evidence type="ECO:0000256" key="5">
    <source>
        <dbReference type="ARBA" id="ARBA00022982"/>
    </source>
</evidence>
<dbReference type="PANTHER" id="PTHR43177:SF5">
    <property type="entry name" value="ANAEROBIC DIMETHYL SULFOXIDE REDUCTASE CHAIN B-RELATED"/>
    <property type="match status" value="1"/>
</dbReference>
<evidence type="ECO:0000256" key="7">
    <source>
        <dbReference type="ARBA" id="ARBA00023014"/>
    </source>
</evidence>
<evidence type="ECO:0000259" key="8">
    <source>
        <dbReference type="PROSITE" id="PS51379"/>
    </source>
</evidence>
<name>A0A8T8K591_9EURY</name>
<dbReference type="GeneID" id="64820685"/>
<keyword evidence="5" id="KW-0249">Electron transport</keyword>
<dbReference type="KEGG" id="meme:HYG87_07930"/>
<organism evidence="9 10">
    <name type="scientific">Methanobacterium alkalithermotolerans</name>
    <dbReference type="NCBI Taxonomy" id="2731220"/>
    <lineage>
        <taxon>Archaea</taxon>
        <taxon>Methanobacteriati</taxon>
        <taxon>Methanobacteriota</taxon>
        <taxon>Methanomada group</taxon>
        <taxon>Methanobacteria</taxon>
        <taxon>Methanobacteriales</taxon>
        <taxon>Methanobacteriaceae</taxon>
        <taxon>Methanobacterium</taxon>
    </lineage>
</organism>
<feature type="domain" description="4Fe-4S ferredoxin-type" evidence="8">
    <location>
        <begin position="65"/>
        <end position="94"/>
    </location>
</feature>
<dbReference type="AlphaFoldDB" id="A0A8T8K591"/>
<keyword evidence="1" id="KW-0813">Transport</keyword>
<dbReference type="OrthoDB" id="2837at2157"/>
<dbReference type="EMBL" id="CP058560">
    <property type="protein sequence ID" value="QUH23694.1"/>
    <property type="molecule type" value="Genomic_DNA"/>
</dbReference>
<dbReference type="Proteomes" id="UP000681041">
    <property type="component" value="Chromosome"/>
</dbReference>
<gene>
    <name evidence="9" type="ORF">HYG87_07930</name>
</gene>
<keyword evidence="2" id="KW-0004">4Fe-4S</keyword>
<evidence type="ECO:0000256" key="1">
    <source>
        <dbReference type="ARBA" id="ARBA00022448"/>
    </source>
</evidence>
<dbReference type="Gene3D" id="3.30.70.20">
    <property type="match status" value="2"/>
</dbReference>
<dbReference type="PROSITE" id="PS00198">
    <property type="entry name" value="4FE4S_FER_1"/>
    <property type="match status" value="1"/>
</dbReference>
<dbReference type="InterPro" id="IPR017896">
    <property type="entry name" value="4Fe4S_Fe-S-bd"/>
</dbReference>
<evidence type="ECO:0000313" key="9">
    <source>
        <dbReference type="EMBL" id="QUH23694.1"/>
    </source>
</evidence>
<proteinExistence type="predicted"/>
<feature type="domain" description="4Fe-4S ferredoxin-type" evidence="8">
    <location>
        <begin position="3"/>
        <end position="33"/>
    </location>
</feature>
<dbReference type="GO" id="GO:0016491">
    <property type="term" value="F:oxidoreductase activity"/>
    <property type="evidence" value="ECO:0007669"/>
    <property type="project" value="UniProtKB-ARBA"/>
</dbReference>
<dbReference type="InterPro" id="IPR017900">
    <property type="entry name" value="4Fe4S_Fe_S_CS"/>
</dbReference>
<dbReference type="RefSeq" id="WP_211532650.1">
    <property type="nucleotide sequence ID" value="NZ_CP058560.1"/>
</dbReference>
<dbReference type="SUPFAM" id="SSF54862">
    <property type="entry name" value="4Fe-4S ferredoxins"/>
    <property type="match status" value="1"/>
</dbReference>
<dbReference type="PANTHER" id="PTHR43177">
    <property type="entry name" value="PROTEIN NRFC"/>
    <property type="match status" value="1"/>
</dbReference>
<dbReference type="InterPro" id="IPR050954">
    <property type="entry name" value="ET_IronSulfur_Cluster-Binding"/>
</dbReference>
<keyword evidence="6" id="KW-0408">Iron</keyword>
<accession>A0A8T8K591</accession>
<keyword evidence="7" id="KW-0411">Iron-sulfur</keyword>
<evidence type="ECO:0000313" key="10">
    <source>
        <dbReference type="Proteomes" id="UP000681041"/>
    </source>
</evidence>
<dbReference type="PROSITE" id="PS51379">
    <property type="entry name" value="4FE4S_FER_2"/>
    <property type="match status" value="2"/>
</dbReference>
<protein>
    <submittedName>
        <fullName evidence="9">4Fe-4S binding protein</fullName>
    </submittedName>
</protein>
<evidence type="ECO:0000256" key="6">
    <source>
        <dbReference type="ARBA" id="ARBA00023004"/>
    </source>
</evidence>
<reference evidence="9" key="1">
    <citation type="submission" date="2020-07" db="EMBL/GenBank/DDBJ databases">
        <title>Methanobacterium. sp. MethCan genome.</title>
        <authorList>
            <person name="Postec A."/>
            <person name="Quemeneur M."/>
        </authorList>
    </citation>
    <scope>NUCLEOTIDE SEQUENCE</scope>
    <source>
        <strain evidence="9">MethCAN</strain>
    </source>
</reference>
<evidence type="ECO:0000256" key="4">
    <source>
        <dbReference type="ARBA" id="ARBA00022737"/>
    </source>
</evidence>
<dbReference type="GO" id="GO:0046872">
    <property type="term" value="F:metal ion binding"/>
    <property type="evidence" value="ECO:0007669"/>
    <property type="project" value="UniProtKB-KW"/>
</dbReference>
<evidence type="ECO:0000256" key="2">
    <source>
        <dbReference type="ARBA" id="ARBA00022485"/>
    </source>
</evidence>